<reference evidence="6 7" key="3">
    <citation type="journal article" date="2011" name="Nat. Chem. Biol.">
        <title>Reveromycin A biosynthesis uses RevG and RevJ for stereospecific spiroacetal formation.</title>
        <authorList>
            <person name="Takahashi S."/>
            <person name="Toyoda A."/>
            <person name="Sekiyama Y."/>
            <person name="Takagi H."/>
            <person name="Nogawa T."/>
            <person name="Uramoto M."/>
            <person name="Suzuki R."/>
            <person name="Koshino H."/>
            <person name="Kumano T."/>
            <person name="Panthee S."/>
            <person name="Dairi T."/>
            <person name="Ishikawa J."/>
            <person name="Ikeda H."/>
            <person name="Sakaki Y."/>
            <person name="Osada H."/>
        </authorList>
    </citation>
    <scope>NUCLEOTIDE SEQUENCE [LARGE SCALE GENOMIC DNA]</scope>
    <source>
        <strain evidence="6 7">SN-593</strain>
    </source>
</reference>
<accession>A0A7U3V031</accession>
<keyword evidence="1" id="KW-0805">Transcription regulation</keyword>
<dbReference type="InterPro" id="IPR000595">
    <property type="entry name" value="cNMP-bd_dom"/>
</dbReference>
<dbReference type="InterPro" id="IPR018490">
    <property type="entry name" value="cNMP-bd_dom_sf"/>
</dbReference>
<dbReference type="KEGG" id="arev:RVR_9729"/>
<dbReference type="Proteomes" id="UP000595703">
    <property type="component" value="Chromosome"/>
</dbReference>
<evidence type="ECO:0000259" key="4">
    <source>
        <dbReference type="PROSITE" id="PS50042"/>
    </source>
</evidence>
<protein>
    <submittedName>
        <fullName evidence="6">Putative transcriptional regulator with cyclic nucleotide-binding domain</fullName>
    </submittedName>
</protein>
<sequence length="217" mass="23404">MLGGLTPAARGRLLALGSLARYPTGRVVIREAEETTFVLVLLDGVVKATARTDDHRDALLAVRMGGDLVGEFAAVDGRPRSATVTTCGAVVARVVTRADFLGCMRQEPGIAQAVNASIVAKLRVATSHRVDFTGCDAPTRLARVLYQVIMTYGERTGADRAVIRWPITQPELATLAGAAEPTVQKALRRLREAGVVSTGYRTFWVENLTELRRLAFT</sequence>
<dbReference type="Gene3D" id="2.60.120.10">
    <property type="entry name" value="Jelly Rolls"/>
    <property type="match status" value="1"/>
</dbReference>
<dbReference type="PANTHER" id="PTHR24567">
    <property type="entry name" value="CRP FAMILY TRANSCRIPTIONAL REGULATORY PROTEIN"/>
    <property type="match status" value="1"/>
</dbReference>
<keyword evidence="2" id="KW-0238">DNA-binding</keyword>
<evidence type="ECO:0000256" key="3">
    <source>
        <dbReference type="ARBA" id="ARBA00023163"/>
    </source>
</evidence>
<dbReference type="GO" id="GO:0003700">
    <property type="term" value="F:DNA-binding transcription factor activity"/>
    <property type="evidence" value="ECO:0007669"/>
    <property type="project" value="TreeGrafter"/>
</dbReference>
<dbReference type="GO" id="GO:0005829">
    <property type="term" value="C:cytosol"/>
    <property type="evidence" value="ECO:0007669"/>
    <property type="project" value="TreeGrafter"/>
</dbReference>
<dbReference type="Gene3D" id="1.10.10.10">
    <property type="entry name" value="Winged helix-like DNA-binding domain superfamily/Winged helix DNA-binding domain"/>
    <property type="match status" value="1"/>
</dbReference>
<reference evidence="6 7" key="4">
    <citation type="journal article" date="2020" name="Sci. Rep.">
        <title>beta-carboline chemical signals induce reveromycin production through a LuxR family regulator in Streptomyces sp. SN-593.</title>
        <authorList>
            <person name="Panthee S."/>
            <person name="Kito N."/>
            <person name="Hayashi T."/>
            <person name="Shimizu T."/>
            <person name="Ishikawa J."/>
            <person name="Hamamoto H."/>
            <person name="Osada H."/>
            <person name="Takahashi S."/>
        </authorList>
    </citation>
    <scope>NUCLEOTIDE SEQUENCE [LARGE SCALE GENOMIC DNA]</scope>
    <source>
        <strain evidence="6 7">SN-593</strain>
    </source>
</reference>
<dbReference type="PANTHER" id="PTHR24567:SF68">
    <property type="entry name" value="DNA-BINDING TRANSCRIPTIONAL DUAL REGULATOR CRP"/>
    <property type="match status" value="1"/>
</dbReference>
<feature type="domain" description="HTH crp-type" evidence="5">
    <location>
        <begin position="135"/>
        <end position="209"/>
    </location>
</feature>
<evidence type="ECO:0000259" key="5">
    <source>
        <dbReference type="PROSITE" id="PS51063"/>
    </source>
</evidence>
<dbReference type="PROSITE" id="PS51063">
    <property type="entry name" value="HTH_CRP_2"/>
    <property type="match status" value="1"/>
</dbReference>
<dbReference type="CDD" id="cd00038">
    <property type="entry name" value="CAP_ED"/>
    <property type="match status" value="1"/>
</dbReference>
<keyword evidence="7" id="KW-1185">Reference proteome</keyword>
<dbReference type="EMBL" id="AP018365">
    <property type="protein sequence ID" value="BBB02033.1"/>
    <property type="molecule type" value="Genomic_DNA"/>
</dbReference>
<proteinExistence type="predicted"/>
<dbReference type="GO" id="GO:0003677">
    <property type="term" value="F:DNA binding"/>
    <property type="evidence" value="ECO:0007669"/>
    <property type="project" value="UniProtKB-KW"/>
</dbReference>
<gene>
    <name evidence="6" type="ORF">RVR_9729</name>
</gene>
<dbReference type="InterPro" id="IPR050397">
    <property type="entry name" value="Env_Response_Regulators"/>
</dbReference>
<dbReference type="SUPFAM" id="SSF46785">
    <property type="entry name" value="Winged helix' DNA-binding domain"/>
    <property type="match status" value="1"/>
</dbReference>
<evidence type="ECO:0000256" key="1">
    <source>
        <dbReference type="ARBA" id="ARBA00023015"/>
    </source>
</evidence>
<reference evidence="6 7" key="1">
    <citation type="journal article" date="2010" name="J. Bacteriol.">
        <title>Biochemical characterization of a novel indole prenyltransferase from Streptomyces sp. SN-593.</title>
        <authorList>
            <person name="Takahashi S."/>
            <person name="Takagi H."/>
            <person name="Toyoda A."/>
            <person name="Uramoto M."/>
            <person name="Nogawa T."/>
            <person name="Ueki M."/>
            <person name="Sakaki Y."/>
            <person name="Osada H."/>
        </authorList>
    </citation>
    <scope>NUCLEOTIDE SEQUENCE [LARGE SCALE GENOMIC DNA]</scope>
    <source>
        <strain evidence="6 7">SN-593</strain>
    </source>
</reference>
<evidence type="ECO:0000313" key="7">
    <source>
        <dbReference type="Proteomes" id="UP000595703"/>
    </source>
</evidence>
<name>A0A7U3V031_9ACTN</name>
<reference evidence="6 7" key="2">
    <citation type="journal article" date="2011" name="J. Antibiot.">
        <title>Furaquinocins I and J: novel polyketide isoprenoid hybrid compounds from Streptomyces reveromyceticus SN-593.</title>
        <authorList>
            <person name="Panthee S."/>
            <person name="Takahashi S."/>
            <person name="Takagi H."/>
            <person name="Nogawa T."/>
            <person name="Oowada E."/>
            <person name="Uramoto M."/>
            <person name="Osada H."/>
        </authorList>
    </citation>
    <scope>NUCLEOTIDE SEQUENCE [LARGE SCALE GENOMIC DNA]</scope>
    <source>
        <strain evidence="6 7">SN-593</strain>
    </source>
</reference>
<organism evidence="6 7">
    <name type="scientific">Actinacidiphila reveromycinica</name>
    <dbReference type="NCBI Taxonomy" id="659352"/>
    <lineage>
        <taxon>Bacteria</taxon>
        <taxon>Bacillati</taxon>
        <taxon>Actinomycetota</taxon>
        <taxon>Actinomycetes</taxon>
        <taxon>Kitasatosporales</taxon>
        <taxon>Streptomycetaceae</taxon>
        <taxon>Actinacidiphila</taxon>
    </lineage>
</organism>
<dbReference type="InterPro" id="IPR036390">
    <property type="entry name" value="WH_DNA-bd_sf"/>
</dbReference>
<dbReference type="InterPro" id="IPR014710">
    <property type="entry name" value="RmlC-like_jellyroll"/>
</dbReference>
<dbReference type="SMART" id="SM00100">
    <property type="entry name" value="cNMP"/>
    <property type="match status" value="1"/>
</dbReference>
<dbReference type="SUPFAM" id="SSF51206">
    <property type="entry name" value="cAMP-binding domain-like"/>
    <property type="match status" value="1"/>
</dbReference>
<dbReference type="InterPro" id="IPR036388">
    <property type="entry name" value="WH-like_DNA-bd_sf"/>
</dbReference>
<dbReference type="Pfam" id="PF13545">
    <property type="entry name" value="HTH_Crp_2"/>
    <property type="match status" value="1"/>
</dbReference>
<dbReference type="AlphaFoldDB" id="A0A7U3V031"/>
<dbReference type="Pfam" id="PF00027">
    <property type="entry name" value="cNMP_binding"/>
    <property type="match status" value="1"/>
</dbReference>
<keyword evidence="3" id="KW-0804">Transcription</keyword>
<evidence type="ECO:0000313" key="6">
    <source>
        <dbReference type="EMBL" id="BBB02033.1"/>
    </source>
</evidence>
<evidence type="ECO:0000256" key="2">
    <source>
        <dbReference type="ARBA" id="ARBA00023125"/>
    </source>
</evidence>
<feature type="domain" description="Cyclic nucleotide-binding" evidence="4">
    <location>
        <begin position="1"/>
        <end position="100"/>
    </location>
</feature>
<dbReference type="InterPro" id="IPR012318">
    <property type="entry name" value="HTH_CRP"/>
</dbReference>
<dbReference type="PROSITE" id="PS50042">
    <property type="entry name" value="CNMP_BINDING_3"/>
    <property type="match status" value="1"/>
</dbReference>